<gene>
    <name evidence="2" type="ORF">GCM10023346_48510</name>
</gene>
<dbReference type="RefSeq" id="WP_345453787.1">
    <property type="nucleotide sequence ID" value="NZ_BAABKK010000038.1"/>
</dbReference>
<evidence type="ECO:0000256" key="1">
    <source>
        <dbReference type="SAM" id="Phobius"/>
    </source>
</evidence>
<evidence type="ECO:0000313" key="3">
    <source>
        <dbReference type="Proteomes" id="UP001500200"/>
    </source>
</evidence>
<keyword evidence="1" id="KW-0472">Membrane</keyword>
<keyword evidence="3" id="KW-1185">Reference proteome</keyword>
<feature type="transmembrane region" description="Helical" evidence="1">
    <location>
        <begin position="169"/>
        <end position="190"/>
    </location>
</feature>
<dbReference type="EMBL" id="BAABKK010000038">
    <property type="protein sequence ID" value="GAA5202183.1"/>
    <property type="molecule type" value="Genomic_DNA"/>
</dbReference>
<keyword evidence="1" id="KW-1133">Transmembrane helix</keyword>
<feature type="transmembrane region" description="Helical" evidence="1">
    <location>
        <begin position="202"/>
        <end position="224"/>
    </location>
</feature>
<feature type="transmembrane region" description="Helical" evidence="1">
    <location>
        <begin position="32"/>
        <end position="53"/>
    </location>
</feature>
<feature type="transmembrane region" description="Helical" evidence="1">
    <location>
        <begin position="97"/>
        <end position="117"/>
    </location>
</feature>
<reference evidence="3" key="1">
    <citation type="journal article" date="2019" name="Int. J. Syst. Evol. Microbiol.">
        <title>The Global Catalogue of Microorganisms (GCM) 10K type strain sequencing project: providing services to taxonomists for standard genome sequencing and annotation.</title>
        <authorList>
            <consortium name="The Broad Institute Genomics Platform"/>
            <consortium name="The Broad Institute Genome Sequencing Center for Infectious Disease"/>
            <person name="Wu L."/>
            <person name="Ma J."/>
        </authorList>
    </citation>
    <scope>NUCLEOTIDE SEQUENCE [LARGE SCALE GENOMIC DNA]</scope>
    <source>
        <strain evidence="3">JCM 18514</strain>
    </source>
</reference>
<name>A0ABP9SWT6_9MICC</name>
<proteinExistence type="predicted"/>
<feature type="transmembrane region" description="Helical" evidence="1">
    <location>
        <begin position="6"/>
        <end position="25"/>
    </location>
</feature>
<feature type="transmembrane region" description="Helical" evidence="1">
    <location>
        <begin position="65"/>
        <end position="85"/>
    </location>
</feature>
<feature type="transmembrane region" description="Helical" evidence="1">
    <location>
        <begin position="137"/>
        <end position="157"/>
    </location>
</feature>
<protein>
    <recommendedName>
        <fullName evidence="4">Histidine kinase N-terminal 7TM region domain-containing protein</fullName>
    </recommendedName>
</protein>
<comment type="caution">
    <text evidence="2">The sequence shown here is derived from an EMBL/GenBank/DDBJ whole genome shotgun (WGS) entry which is preliminary data.</text>
</comment>
<dbReference type="Proteomes" id="UP001500200">
    <property type="component" value="Unassembled WGS sequence"/>
</dbReference>
<keyword evidence="1" id="KW-0812">Transmembrane</keyword>
<evidence type="ECO:0000313" key="2">
    <source>
        <dbReference type="EMBL" id="GAA5202183.1"/>
    </source>
</evidence>
<sequence>MMRELSTLMLYLTAFILVVRGPYALRAKPSRPGWLAGAFGLVAVMCLGFVVPVQAIDAVMGSRGYWNLLGAISTTLSFHFMYQAILIHTSKTRPRHYSLYLMLGIASYSAAFSLITGEQERFTSVEAFIAALIYQPWTALYLSIYLSTVAIISLLSLMAVLDSPQRSKVFIAGFFLVTLGNTVDICLLWLQHLNAVSTQASVLLYSSYVAAFFTGAIILCIGFLRGSIQSLRKYWAFLYYALRLRGILGRTVTEKPSVAAALRDPKIICYQTLILIRDLMTLGEFVVDDSELALTHRTDVLLTEFPLTSST</sequence>
<accession>A0ABP9SWT6</accession>
<organism evidence="2 3">
    <name type="scientific">Arthrobacter gyeryongensis</name>
    <dbReference type="NCBI Taxonomy" id="1650592"/>
    <lineage>
        <taxon>Bacteria</taxon>
        <taxon>Bacillati</taxon>
        <taxon>Actinomycetota</taxon>
        <taxon>Actinomycetes</taxon>
        <taxon>Micrococcales</taxon>
        <taxon>Micrococcaceae</taxon>
        <taxon>Arthrobacter</taxon>
    </lineage>
</organism>
<evidence type="ECO:0008006" key="4">
    <source>
        <dbReference type="Google" id="ProtNLM"/>
    </source>
</evidence>